<dbReference type="PRINTS" id="PR00164">
    <property type="entry name" value="ABC2TRNSPORT"/>
</dbReference>
<dbReference type="InterPro" id="IPR013525">
    <property type="entry name" value="ABC2_TM"/>
</dbReference>
<feature type="transmembrane region" description="Helical" evidence="10">
    <location>
        <begin position="80"/>
        <end position="101"/>
    </location>
</feature>
<dbReference type="PANTHER" id="PTHR30413">
    <property type="entry name" value="INNER MEMBRANE TRANSPORT PERMEASE"/>
    <property type="match status" value="1"/>
</dbReference>
<evidence type="ECO:0000256" key="4">
    <source>
        <dbReference type="ARBA" id="ARBA00022475"/>
    </source>
</evidence>
<dbReference type="PANTHER" id="PTHR30413:SF8">
    <property type="entry name" value="TRANSPORT PERMEASE PROTEIN"/>
    <property type="match status" value="1"/>
</dbReference>
<dbReference type="GO" id="GO:0046677">
    <property type="term" value="P:response to antibiotic"/>
    <property type="evidence" value="ECO:0007669"/>
    <property type="project" value="UniProtKB-KW"/>
</dbReference>
<evidence type="ECO:0000256" key="6">
    <source>
        <dbReference type="ARBA" id="ARBA00022692"/>
    </source>
</evidence>
<dbReference type="AlphaFoldDB" id="A0A2W4KZR6"/>
<dbReference type="GO" id="GO:0043190">
    <property type="term" value="C:ATP-binding cassette (ABC) transporter complex"/>
    <property type="evidence" value="ECO:0007669"/>
    <property type="project" value="InterPro"/>
</dbReference>
<evidence type="ECO:0000256" key="9">
    <source>
        <dbReference type="ARBA" id="ARBA00023251"/>
    </source>
</evidence>
<feature type="transmembrane region" description="Helical" evidence="10">
    <location>
        <begin position="281"/>
        <end position="301"/>
    </location>
</feature>
<dbReference type="STRING" id="1111738.GCA_000427905_01991"/>
<dbReference type="GO" id="GO:0140359">
    <property type="term" value="F:ABC-type transporter activity"/>
    <property type="evidence" value="ECO:0007669"/>
    <property type="project" value="InterPro"/>
</dbReference>
<evidence type="ECO:0000256" key="7">
    <source>
        <dbReference type="ARBA" id="ARBA00022989"/>
    </source>
</evidence>
<evidence type="ECO:0000256" key="10">
    <source>
        <dbReference type="RuleBase" id="RU361157"/>
    </source>
</evidence>
<evidence type="ECO:0000256" key="2">
    <source>
        <dbReference type="ARBA" id="ARBA00007783"/>
    </source>
</evidence>
<evidence type="ECO:0000313" key="15">
    <source>
        <dbReference type="Proteomes" id="UP000249324"/>
    </source>
</evidence>
<accession>A0A2W4KZR6</accession>
<keyword evidence="7 10" id="KW-1133">Transmembrane helix</keyword>
<name>A0A2W4KZR6_9PSEU</name>
<dbReference type="GO" id="GO:0015920">
    <property type="term" value="P:lipopolysaccharide transport"/>
    <property type="evidence" value="ECO:0007669"/>
    <property type="project" value="TreeGrafter"/>
</dbReference>
<dbReference type="EMBL" id="QGUI01001051">
    <property type="protein sequence ID" value="PZM88776.1"/>
    <property type="molecule type" value="Genomic_DNA"/>
</dbReference>
<evidence type="ECO:0000256" key="1">
    <source>
        <dbReference type="ARBA" id="ARBA00004429"/>
    </source>
</evidence>
<dbReference type="InterPro" id="IPR047817">
    <property type="entry name" value="ABC2_TM_bact-type"/>
</dbReference>
<sequence length="310" mass="34856">MPDTEQSAPKSADSAGDADDKPVDAAALAARYGLVQSTARPSLTSYVKQLWQRRQFILAYSAARKAQTYSSTWLGQIWQVLTPLMQAAVYYAVFGLLLRLSRGIEDYPAFLVTGVFVFTFMQRSMNNGAKSISGNLQMIRALHFPRAVLPLSFVLVEFQQLLVSMVVLFGFVLAVGVPISVTWLLVVPAMLLQMLFNMGLSLVMARIGATSSDINQLLPFITRVWFYLSGVFFEMTRYIKNLPDVLQTVLVLNPGAVFLDLYRGVLIDSHRPLELPWGLNVWQVSTAWAVVFFIGGFIFFWRREERYGRG</sequence>
<evidence type="ECO:0000256" key="8">
    <source>
        <dbReference type="ARBA" id="ARBA00023136"/>
    </source>
</evidence>
<reference evidence="14" key="1">
    <citation type="submission" date="2018-05" db="EMBL/GenBank/DDBJ databases">
        <authorList>
            <person name="Lanie J.A."/>
            <person name="Ng W.-L."/>
            <person name="Kazmierczak K.M."/>
            <person name="Andrzejewski T.M."/>
            <person name="Davidsen T.M."/>
            <person name="Wayne K.J."/>
            <person name="Tettelin H."/>
            <person name="Glass J.I."/>
            <person name="Rusch D."/>
            <person name="Podicherti R."/>
            <person name="Tsui H.-C.T."/>
            <person name="Winkler M.E."/>
        </authorList>
    </citation>
    <scope>NUCLEOTIDE SEQUENCE</scope>
    <source>
        <strain evidence="14">ZC4RG45</strain>
    </source>
</reference>
<gene>
    <name evidence="13" type="ORF">DIU77_005445</name>
    <name evidence="14" type="ORF">DIU77_19990</name>
</gene>
<keyword evidence="9" id="KW-0046">Antibiotic resistance</keyword>
<feature type="domain" description="ABC transmembrane type-2" evidence="12">
    <location>
        <begin position="74"/>
        <end position="303"/>
    </location>
</feature>
<keyword evidence="8 10" id="KW-0472">Membrane</keyword>
<evidence type="ECO:0000313" key="14">
    <source>
        <dbReference type="EMBL" id="PZM88776.1"/>
    </source>
</evidence>
<evidence type="ECO:0000313" key="13">
    <source>
        <dbReference type="EMBL" id="MFO7191667.1"/>
    </source>
</evidence>
<reference evidence="13" key="4">
    <citation type="submission" date="2023-08" db="EMBL/GenBank/DDBJ databases">
        <authorList>
            <person name="Guima S.E.S."/>
            <person name="Martins L.F."/>
            <person name="Silva A.M."/>
            <person name="Setubal J.C."/>
        </authorList>
    </citation>
    <scope>NUCLEOTIDE SEQUENCE</scope>
    <source>
        <strain evidence="13">ZC4RG45</strain>
    </source>
</reference>
<evidence type="ECO:0000256" key="11">
    <source>
        <dbReference type="SAM" id="MobiDB-lite"/>
    </source>
</evidence>
<evidence type="ECO:0000259" key="12">
    <source>
        <dbReference type="PROSITE" id="PS51012"/>
    </source>
</evidence>
<keyword evidence="4 10" id="KW-1003">Cell membrane</keyword>
<dbReference type="Proteomes" id="UP000249324">
    <property type="component" value="Unassembled WGS sequence"/>
</dbReference>
<proteinExistence type="inferred from homology"/>
<dbReference type="PROSITE" id="PS51012">
    <property type="entry name" value="ABC_TM2"/>
    <property type="match status" value="1"/>
</dbReference>
<comment type="subcellular location">
    <subcellularLocation>
        <location evidence="1">Cell inner membrane</location>
        <topology evidence="1">Multi-pass membrane protein</topology>
    </subcellularLocation>
    <subcellularLocation>
        <location evidence="10">Cell membrane</location>
        <topology evidence="10">Multi-pass membrane protein</topology>
    </subcellularLocation>
</comment>
<reference evidence="13 15" key="3">
    <citation type="journal article" date="2021" name="BMC Genomics">
        <title>Genome-resolved metagenome and metatranscriptome analyses of thermophilic composting reveal key bacterial players and their metabolic interactions.</title>
        <authorList>
            <person name="Braga L.P.P."/>
            <person name="Pereira R.V."/>
            <person name="Martins L.F."/>
            <person name="Moura L.M.S."/>
            <person name="Sanchez F.B."/>
            <person name="Patane J.S.L."/>
            <person name="da Silva A.M."/>
            <person name="Setubal J.C."/>
        </authorList>
    </citation>
    <scope>NUCLEOTIDE SEQUENCE [LARGE SCALE GENOMIC DNA]</scope>
    <source>
        <strain evidence="13">ZC4RG45</strain>
    </source>
</reference>
<reference evidence="13" key="2">
    <citation type="submission" date="2018-05" db="EMBL/GenBank/DDBJ databases">
        <authorList>
            <person name="Moura L."/>
            <person name="Setubal J.C."/>
        </authorList>
    </citation>
    <scope>NUCLEOTIDE SEQUENCE</scope>
    <source>
        <strain evidence="13">ZC4RG45</strain>
    </source>
</reference>
<comment type="caution">
    <text evidence="10">Lacks conserved residue(s) required for the propagation of feature annotation.</text>
</comment>
<protein>
    <recommendedName>
        <fullName evidence="10">Transport permease protein</fullName>
    </recommendedName>
</protein>
<evidence type="ECO:0000256" key="5">
    <source>
        <dbReference type="ARBA" id="ARBA00022519"/>
    </source>
</evidence>
<dbReference type="EMBL" id="QGUI02000042">
    <property type="protein sequence ID" value="MFO7191667.1"/>
    <property type="molecule type" value="Genomic_DNA"/>
</dbReference>
<comment type="caution">
    <text evidence="14">The sequence shown here is derived from an EMBL/GenBank/DDBJ whole genome shotgun (WGS) entry which is preliminary data.</text>
</comment>
<keyword evidence="6 10" id="KW-0812">Transmembrane</keyword>
<keyword evidence="5" id="KW-0997">Cell inner membrane</keyword>
<comment type="similarity">
    <text evidence="2 10">Belongs to the ABC-2 integral membrane protein family.</text>
</comment>
<dbReference type="Pfam" id="PF01061">
    <property type="entry name" value="ABC2_membrane"/>
    <property type="match status" value="1"/>
</dbReference>
<keyword evidence="3 10" id="KW-0813">Transport</keyword>
<evidence type="ECO:0000256" key="3">
    <source>
        <dbReference type="ARBA" id="ARBA00022448"/>
    </source>
</evidence>
<dbReference type="InterPro" id="IPR000412">
    <property type="entry name" value="ABC_2_transport"/>
</dbReference>
<feature type="region of interest" description="Disordered" evidence="11">
    <location>
        <begin position="1"/>
        <end position="21"/>
    </location>
</feature>
<organism evidence="14">
    <name type="scientific">Thermocrispum agreste</name>
    <dbReference type="NCBI Taxonomy" id="37925"/>
    <lineage>
        <taxon>Bacteria</taxon>
        <taxon>Bacillati</taxon>
        <taxon>Actinomycetota</taxon>
        <taxon>Actinomycetes</taxon>
        <taxon>Pseudonocardiales</taxon>
        <taxon>Pseudonocardiaceae</taxon>
        <taxon>Thermocrispum</taxon>
    </lineage>
</organism>
<feature type="transmembrane region" description="Helical" evidence="10">
    <location>
        <begin position="107"/>
        <end position="126"/>
    </location>
</feature>